<accession>A0A5N7CCV2</accession>
<evidence type="ECO:0008006" key="2">
    <source>
        <dbReference type="Google" id="ProtNLM"/>
    </source>
</evidence>
<proteinExistence type="predicted"/>
<gene>
    <name evidence="1" type="ORF">BDV23DRAFT_182110</name>
</gene>
<dbReference type="GO" id="GO:0020037">
    <property type="term" value="F:heme binding"/>
    <property type="evidence" value="ECO:0007669"/>
    <property type="project" value="InterPro"/>
</dbReference>
<dbReference type="EMBL" id="ML735241">
    <property type="protein sequence ID" value="KAE8391991.1"/>
    <property type="molecule type" value="Genomic_DNA"/>
</dbReference>
<evidence type="ECO:0000313" key="1">
    <source>
        <dbReference type="EMBL" id="KAE8391991.1"/>
    </source>
</evidence>
<dbReference type="AlphaFoldDB" id="A0A5N7CCV2"/>
<dbReference type="Gene3D" id="1.10.630.10">
    <property type="entry name" value="Cytochrome P450"/>
    <property type="match status" value="1"/>
</dbReference>
<dbReference type="GO" id="GO:0004497">
    <property type="term" value="F:monooxygenase activity"/>
    <property type="evidence" value="ECO:0007669"/>
    <property type="project" value="InterPro"/>
</dbReference>
<name>A0A5N7CCV2_PETAA</name>
<dbReference type="Proteomes" id="UP000326877">
    <property type="component" value="Unassembled WGS sequence"/>
</dbReference>
<dbReference type="GO" id="GO:0005506">
    <property type="term" value="F:iron ion binding"/>
    <property type="evidence" value="ECO:0007669"/>
    <property type="project" value="InterPro"/>
</dbReference>
<sequence length="161" mass="18022">MASCLQVTWAFDELSRMPRALDIIRRELDDLFGPETSPAGRTGPAALSRYLRLYPPSGMARYQPPGTEFCVQMGEGETVCIDGMVVYNCLASIQRDEAVYGSTKDDFVPERWLEPMSLLECRQVPGGRLSAVCAVVPDRSWLMGRCVSFWLVLYGDMTLLK</sequence>
<dbReference type="GO" id="GO:0016705">
    <property type="term" value="F:oxidoreductase activity, acting on paired donors, with incorporation or reduction of molecular oxygen"/>
    <property type="evidence" value="ECO:0007669"/>
    <property type="project" value="InterPro"/>
</dbReference>
<reference evidence="1" key="1">
    <citation type="submission" date="2019-04" db="EMBL/GenBank/DDBJ databases">
        <title>Friends and foes A comparative genomics studyof 23 Aspergillus species from section Flavi.</title>
        <authorList>
            <consortium name="DOE Joint Genome Institute"/>
            <person name="Kjaerbolling I."/>
            <person name="Vesth T."/>
            <person name="Frisvad J.C."/>
            <person name="Nybo J.L."/>
            <person name="Theobald S."/>
            <person name="Kildgaard S."/>
            <person name="Isbrandt T."/>
            <person name="Kuo A."/>
            <person name="Sato A."/>
            <person name="Lyhne E.K."/>
            <person name="Kogle M.E."/>
            <person name="Wiebenga A."/>
            <person name="Kun R.S."/>
            <person name="Lubbers R.J."/>
            <person name="Makela M.R."/>
            <person name="Barry K."/>
            <person name="Chovatia M."/>
            <person name="Clum A."/>
            <person name="Daum C."/>
            <person name="Haridas S."/>
            <person name="He G."/>
            <person name="LaButti K."/>
            <person name="Lipzen A."/>
            <person name="Mondo S."/>
            <person name="Riley R."/>
            <person name="Salamov A."/>
            <person name="Simmons B.A."/>
            <person name="Magnuson J.K."/>
            <person name="Henrissat B."/>
            <person name="Mortensen U.H."/>
            <person name="Larsen T.O."/>
            <person name="Devries R.P."/>
            <person name="Grigoriev I.V."/>
            <person name="Machida M."/>
            <person name="Baker S.E."/>
            <person name="Andersen M.R."/>
        </authorList>
    </citation>
    <scope>NUCLEOTIDE SEQUENCE [LARGE SCALE GENOMIC DNA]</scope>
    <source>
        <strain evidence="1">IBT 14317</strain>
    </source>
</reference>
<dbReference type="SUPFAM" id="SSF48264">
    <property type="entry name" value="Cytochrome P450"/>
    <property type="match status" value="1"/>
</dbReference>
<organism evidence="1">
    <name type="scientific">Petromyces alliaceus</name>
    <name type="common">Aspergillus alliaceus</name>
    <dbReference type="NCBI Taxonomy" id="209559"/>
    <lineage>
        <taxon>Eukaryota</taxon>
        <taxon>Fungi</taxon>
        <taxon>Dikarya</taxon>
        <taxon>Ascomycota</taxon>
        <taxon>Pezizomycotina</taxon>
        <taxon>Eurotiomycetes</taxon>
        <taxon>Eurotiomycetidae</taxon>
        <taxon>Eurotiales</taxon>
        <taxon>Aspergillaceae</taxon>
        <taxon>Aspergillus</taxon>
        <taxon>Aspergillus subgen. Circumdati</taxon>
    </lineage>
</organism>
<dbReference type="OrthoDB" id="10029320at2759"/>
<protein>
    <recommendedName>
        <fullName evidence="2">Cytochrome P450</fullName>
    </recommendedName>
</protein>
<dbReference type="InterPro" id="IPR036396">
    <property type="entry name" value="Cyt_P450_sf"/>
</dbReference>